<keyword evidence="3" id="KW-1185">Reference proteome</keyword>
<reference evidence="2 3" key="1">
    <citation type="submission" date="2019-09" db="EMBL/GenBank/DDBJ databases">
        <title>Genomes of family Cryomorphaceae.</title>
        <authorList>
            <person name="Bowman J.P."/>
        </authorList>
    </citation>
    <scope>NUCLEOTIDE SEQUENCE [LARGE SCALE GENOMIC DNA]</scope>
    <source>
        <strain evidence="2 3">LMG 25704</strain>
    </source>
</reference>
<keyword evidence="1" id="KW-1133">Transmembrane helix</keyword>
<protein>
    <recommendedName>
        <fullName evidence="4">DUF2842 domain-containing protein</fullName>
    </recommendedName>
</protein>
<feature type="transmembrane region" description="Helical" evidence="1">
    <location>
        <begin position="12"/>
        <end position="34"/>
    </location>
</feature>
<proteinExistence type="predicted"/>
<dbReference type="Proteomes" id="UP000468650">
    <property type="component" value="Unassembled WGS sequence"/>
</dbReference>
<evidence type="ECO:0000313" key="3">
    <source>
        <dbReference type="Proteomes" id="UP000468650"/>
    </source>
</evidence>
<keyword evidence="1" id="KW-0472">Membrane</keyword>
<keyword evidence="1" id="KW-0812">Transmembrane</keyword>
<evidence type="ECO:0000256" key="1">
    <source>
        <dbReference type="SAM" id="Phobius"/>
    </source>
</evidence>
<evidence type="ECO:0000313" key="2">
    <source>
        <dbReference type="EMBL" id="KAB2814576.1"/>
    </source>
</evidence>
<dbReference type="RefSeq" id="WP_151666154.1">
    <property type="nucleotide sequence ID" value="NZ_WBVO01000001.1"/>
</dbReference>
<accession>A0A6N6RLZ2</accession>
<sequence length="74" mass="8863">MFKKMRISVPAMLCYIVWLILMYSALVVIAGEFNPLEWKLIVRIAFSVLGIFCGFIWPHWYLEWEGRLREHNES</sequence>
<dbReference type="AlphaFoldDB" id="A0A6N6RLZ2"/>
<evidence type="ECO:0008006" key="4">
    <source>
        <dbReference type="Google" id="ProtNLM"/>
    </source>
</evidence>
<name>A0A6N6RLZ2_9FLAO</name>
<dbReference type="EMBL" id="WBVO01000001">
    <property type="protein sequence ID" value="KAB2814576.1"/>
    <property type="molecule type" value="Genomic_DNA"/>
</dbReference>
<gene>
    <name evidence="2" type="ORF">F8C67_02215</name>
</gene>
<feature type="transmembrane region" description="Helical" evidence="1">
    <location>
        <begin position="40"/>
        <end position="62"/>
    </location>
</feature>
<organism evidence="2 3">
    <name type="scientific">Phaeocystidibacter luteus</name>
    <dbReference type="NCBI Taxonomy" id="911197"/>
    <lineage>
        <taxon>Bacteria</taxon>
        <taxon>Pseudomonadati</taxon>
        <taxon>Bacteroidota</taxon>
        <taxon>Flavobacteriia</taxon>
        <taxon>Flavobacteriales</taxon>
        <taxon>Phaeocystidibacteraceae</taxon>
        <taxon>Phaeocystidibacter</taxon>
    </lineage>
</organism>
<comment type="caution">
    <text evidence="2">The sequence shown here is derived from an EMBL/GenBank/DDBJ whole genome shotgun (WGS) entry which is preliminary data.</text>
</comment>